<dbReference type="GO" id="GO:0031428">
    <property type="term" value="C:box C/D methylation guide snoRNP complex"/>
    <property type="evidence" value="ECO:0007669"/>
    <property type="project" value="InterPro"/>
</dbReference>
<dbReference type="Gene3D" id="3.40.50.150">
    <property type="entry name" value="Vaccinia Virus protein VP39"/>
    <property type="match status" value="1"/>
</dbReference>
<accession>A0A2Z6MZJ0</accession>
<keyword evidence="2" id="KW-1185">Reference proteome</keyword>
<sequence length="304" mass="33938">MLEARGIAPSENRNLALGDIDRAQGRREVVADHFLVECATGYALFLANGISDIGDPTKYTVKYEAAKEYINRPVTPFVLKDYVAFTSHEDALIEMNSILKSNVTDKLIEFLKKNFEPPFNHHELVTADFRLGLLILKKLGLGNYSSFLTNLVMRALRERIDEFIKLPHGDLDKAQRHLTCLYKDHMRTKLDIKSPVSSFLQEHKPGSRVIYVGNVCGLTVSDLSDLVGQYSAEAGFISSHAKFYLKAGGHYMICTKGNNTNSMGHAIFSHLYTASEFKPIQTVTLDLVEGAYALDIGGCRMPDE</sequence>
<dbReference type="InterPro" id="IPR045056">
    <property type="entry name" value="Nop56/Nop58"/>
</dbReference>
<protein>
    <submittedName>
        <fullName evidence="1">Uncharacterized protein</fullName>
    </submittedName>
</protein>
<dbReference type="InterPro" id="IPR029063">
    <property type="entry name" value="SAM-dependent_MTases_sf"/>
</dbReference>
<evidence type="ECO:0000313" key="1">
    <source>
        <dbReference type="EMBL" id="GAU36931.1"/>
    </source>
</evidence>
<evidence type="ECO:0000313" key="2">
    <source>
        <dbReference type="Proteomes" id="UP000242715"/>
    </source>
</evidence>
<name>A0A2Z6MZJ0_TRISU</name>
<proteinExistence type="predicted"/>
<dbReference type="AlphaFoldDB" id="A0A2Z6MZJ0"/>
<dbReference type="PANTHER" id="PTHR10894">
    <property type="entry name" value="NUCLEOLAR PROTEIN 5 NUCLEOLAR PROTEIN NOP5 NOP58"/>
    <property type="match status" value="1"/>
</dbReference>
<organism evidence="1 2">
    <name type="scientific">Trifolium subterraneum</name>
    <name type="common">Subterranean clover</name>
    <dbReference type="NCBI Taxonomy" id="3900"/>
    <lineage>
        <taxon>Eukaryota</taxon>
        <taxon>Viridiplantae</taxon>
        <taxon>Streptophyta</taxon>
        <taxon>Embryophyta</taxon>
        <taxon>Tracheophyta</taxon>
        <taxon>Spermatophyta</taxon>
        <taxon>Magnoliopsida</taxon>
        <taxon>eudicotyledons</taxon>
        <taxon>Gunneridae</taxon>
        <taxon>Pentapetalae</taxon>
        <taxon>rosids</taxon>
        <taxon>fabids</taxon>
        <taxon>Fabales</taxon>
        <taxon>Fabaceae</taxon>
        <taxon>Papilionoideae</taxon>
        <taxon>50 kb inversion clade</taxon>
        <taxon>NPAAA clade</taxon>
        <taxon>Hologalegina</taxon>
        <taxon>IRL clade</taxon>
        <taxon>Trifolieae</taxon>
        <taxon>Trifolium</taxon>
    </lineage>
</organism>
<dbReference type="GO" id="GO:0032040">
    <property type="term" value="C:small-subunit processome"/>
    <property type="evidence" value="ECO:0007669"/>
    <property type="project" value="InterPro"/>
</dbReference>
<gene>
    <name evidence="1" type="ORF">TSUD_332040</name>
</gene>
<reference evidence="2" key="1">
    <citation type="journal article" date="2017" name="Front. Plant Sci.">
        <title>Climate Clever Clovers: New Paradigm to Reduce the Environmental Footprint of Ruminants by Breeding Low Methanogenic Forages Utilizing Haplotype Variation.</title>
        <authorList>
            <person name="Kaur P."/>
            <person name="Appels R."/>
            <person name="Bayer P.E."/>
            <person name="Keeble-Gagnere G."/>
            <person name="Wang J."/>
            <person name="Hirakawa H."/>
            <person name="Shirasawa K."/>
            <person name="Vercoe P."/>
            <person name="Stefanova K."/>
            <person name="Durmic Z."/>
            <person name="Nichols P."/>
            <person name="Revell C."/>
            <person name="Isobe S.N."/>
            <person name="Edwards D."/>
            <person name="Erskine W."/>
        </authorList>
    </citation>
    <scope>NUCLEOTIDE SEQUENCE [LARGE SCALE GENOMIC DNA]</scope>
    <source>
        <strain evidence="2">cv. Daliak</strain>
    </source>
</reference>
<dbReference type="GO" id="GO:0030515">
    <property type="term" value="F:snoRNA binding"/>
    <property type="evidence" value="ECO:0007669"/>
    <property type="project" value="InterPro"/>
</dbReference>
<dbReference type="Proteomes" id="UP000242715">
    <property type="component" value="Unassembled WGS sequence"/>
</dbReference>
<dbReference type="EMBL" id="DF973646">
    <property type="protein sequence ID" value="GAU36931.1"/>
    <property type="molecule type" value="Genomic_DNA"/>
</dbReference>
<dbReference type="PANTHER" id="PTHR10894:SF0">
    <property type="entry name" value="NUCLEOLAR PROTEIN 56"/>
    <property type="match status" value="1"/>
</dbReference>